<dbReference type="EMBL" id="CP003280">
    <property type="protein sequence ID" value="AFL82517.1"/>
    <property type="molecule type" value="Genomic_DNA"/>
</dbReference>
<organism evidence="3 4">
    <name type="scientific">Aequorivita sublithincola (strain DSM 14238 / LMG 21431 / ACAM 643 / 9-3)</name>
    <dbReference type="NCBI Taxonomy" id="746697"/>
    <lineage>
        <taxon>Bacteria</taxon>
        <taxon>Pseudomonadati</taxon>
        <taxon>Bacteroidota</taxon>
        <taxon>Flavobacteriia</taxon>
        <taxon>Flavobacteriales</taxon>
        <taxon>Flavobacteriaceae</taxon>
        <taxon>Aequorivita</taxon>
    </lineage>
</organism>
<dbReference type="KEGG" id="asl:Aeqsu_3080"/>
<feature type="chain" id="PRO_5003683910" evidence="2">
    <location>
        <begin position="20"/>
        <end position="52"/>
    </location>
</feature>
<proteinExistence type="predicted"/>
<dbReference type="HOGENOM" id="CLU_3075926_0_0_10"/>
<evidence type="ECO:0000313" key="3">
    <source>
        <dbReference type="EMBL" id="AFL82517.1"/>
    </source>
</evidence>
<accession>I3YZU9</accession>
<dbReference type="AlphaFoldDB" id="I3YZU9"/>
<dbReference type="Proteomes" id="UP000006049">
    <property type="component" value="Chromosome"/>
</dbReference>
<feature type="region of interest" description="Disordered" evidence="1">
    <location>
        <begin position="33"/>
        <end position="52"/>
    </location>
</feature>
<evidence type="ECO:0000256" key="1">
    <source>
        <dbReference type="SAM" id="MobiDB-lite"/>
    </source>
</evidence>
<dbReference type="STRING" id="746697.Aeqsu_3080"/>
<gene>
    <name evidence="3" type="ordered locus">Aeqsu_3080</name>
</gene>
<sequence>MKTFYVAVLLLICSMLATSCTPTNLAEQVQKDQRNVLSTGDDHSVRPDNDKD</sequence>
<protein>
    <submittedName>
        <fullName evidence="3">Uncharacterized protein</fullName>
    </submittedName>
</protein>
<feature type="signal peptide" evidence="2">
    <location>
        <begin position="1"/>
        <end position="19"/>
    </location>
</feature>
<keyword evidence="4" id="KW-1185">Reference proteome</keyword>
<dbReference type="PROSITE" id="PS51257">
    <property type="entry name" value="PROKAR_LIPOPROTEIN"/>
    <property type="match status" value="1"/>
</dbReference>
<name>I3YZU9_AEQSU</name>
<reference evidence="3 4" key="1">
    <citation type="submission" date="2012-06" db="EMBL/GenBank/DDBJ databases">
        <title>The complete genome of Aequorivita sublithincola DSM 14238.</title>
        <authorList>
            <consortium name="US DOE Joint Genome Institute (JGI-PGF)"/>
            <person name="Lucas S."/>
            <person name="Copeland A."/>
            <person name="Lapidus A."/>
            <person name="Goodwin L."/>
            <person name="Pitluck S."/>
            <person name="Peters L."/>
            <person name="Munk A.C.C."/>
            <person name="Kyrpides N."/>
            <person name="Mavromatis K."/>
            <person name="Pagani I."/>
            <person name="Ivanova N."/>
            <person name="Ovchinnikova G."/>
            <person name="Zeytun A."/>
            <person name="Detter J.C."/>
            <person name="Han C."/>
            <person name="Land M."/>
            <person name="Hauser L."/>
            <person name="Markowitz V."/>
            <person name="Cheng J.-F."/>
            <person name="Hugenholtz P."/>
            <person name="Woyke T."/>
            <person name="Wu D."/>
            <person name="Tindall B."/>
            <person name="Faehnrich R."/>
            <person name="Brambilla E."/>
            <person name="Klenk H.-P."/>
            <person name="Eisen J.A."/>
        </authorList>
    </citation>
    <scope>NUCLEOTIDE SEQUENCE [LARGE SCALE GENOMIC DNA]</scope>
    <source>
        <strain evidence="4">DSM 14238 / LMG 21431 / ACAM 643 / 9-3</strain>
    </source>
</reference>
<evidence type="ECO:0000256" key="2">
    <source>
        <dbReference type="SAM" id="SignalP"/>
    </source>
</evidence>
<evidence type="ECO:0000313" key="4">
    <source>
        <dbReference type="Proteomes" id="UP000006049"/>
    </source>
</evidence>
<keyword evidence="2" id="KW-0732">Signal</keyword>